<gene>
    <name evidence="1" type="ORF">DQP58_26040</name>
</gene>
<dbReference type="Proteomes" id="UP000250347">
    <property type="component" value="Unassembled WGS sequence"/>
</dbReference>
<comment type="caution">
    <text evidence="1">The sequence shown here is derived from an EMBL/GenBank/DDBJ whole genome shotgun (WGS) entry which is preliminary data.</text>
</comment>
<evidence type="ECO:0000313" key="2">
    <source>
        <dbReference type="Proteomes" id="UP000250347"/>
    </source>
</evidence>
<dbReference type="EMBL" id="QMEU01000191">
    <property type="protein sequence ID" value="RAU89692.1"/>
    <property type="molecule type" value="Genomic_DNA"/>
</dbReference>
<accession>A0A329K4B5</accession>
<name>A0A329K4B5_9MYCO</name>
<reference evidence="1 2" key="1">
    <citation type="submission" date="2018-06" db="EMBL/GenBank/DDBJ databases">
        <title>NTM in soil in Japan.</title>
        <authorList>
            <person name="Ohya K."/>
        </authorList>
    </citation>
    <scope>NUCLEOTIDE SEQUENCE [LARGE SCALE GENOMIC DNA]</scope>
    <source>
        <strain evidence="1 2">GF76</strain>
    </source>
</reference>
<proteinExistence type="predicted"/>
<organism evidence="1 2">
    <name type="scientific">Mycobacterium colombiense</name>
    <dbReference type="NCBI Taxonomy" id="339268"/>
    <lineage>
        <taxon>Bacteria</taxon>
        <taxon>Bacillati</taxon>
        <taxon>Actinomycetota</taxon>
        <taxon>Actinomycetes</taxon>
        <taxon>Mycobacteriales</taxon>
        <taxon>Mycobacteriaceae</taxon>
        <taxon>Mycobacterium</taxon>
        <taxon>Mycobacterium avium complex (MAC)</taxon>
    </lineage>
</organism>
<sequence length="170" mass="19165">MTMKIRMAMAGMQSQLETKLAEHGLTLDQASQIHKRVGEALSDDASRFQSMQQVLGIAGSEATSLGYTSVLWPGFDFKATASESGLLKTAGYRHTRRSSSTVDSPTELPIWSVDVNEFQTHFGSLTLRGKWPLFDEFLPAYEEYEFGWKGERYGARFIWGLFLSSSIYWD</sequence>
<dbReference type="AlphaFoldDB" id="A0A329K4B5"/>
<protein>
    <submittedName>
        <fullName evidence="1">Uncharacterized protein</fullName>
    </submittedName>
</protein>
<evidence type="ECO:0000313" key="1">
    <source>
        <dbReference type="EMBL" id="RAU89692.1"/>
    </source>
</evidence>